<evidence type="ECO:0000313" key="2">
    <source>
        <dbReference type="Proteomes" id="UP001519273"/>
    </source>
</evidence>
<gene>
    <name evidence="1" type="ORF">J2Z20_001384</name>
</gene>
<evidence type="ECO:0000313" key="1">
    <source>
        <dbReference type="EMBL" id="MBP1936523.1"/>
    </source>
</evidence>
<dbReference type="Proteomes" id="UP001519273">
    <property type="component" value="Unassembled WGS sequence"/>
</dbReference>
<dbReference type="PROSITE" id="PS51257">
    <property type="entry name" value="PROKAR_LIPOPROTEIN"/>
    <property type="match status" value="1"/>
</dbReference>
<reference evidence="1 2" key="1">
    <citation type="submission" date="2021-03" db="EMBL/GenBank/DDBJ databases">
        <title>Genomic Encyclopedia of Type Strains, Phase IV (KMG-IV): sequencing the most valuable type-strain genomes for metagenomic binning, comparative biology and taxonomic classification.</title>
        <authorList>
            <person name="Goeker M."/>
        </authorList>
    </citation>
    <scope>NUCLEOTIDE SEQUENCE [LARGE SCALE GENOMIC DNA]</scope>
    <source>
        <strain evidence="1 2">DSM 23491</strain>
    </source>
</reference>
<keyword evidence="2" id="KW-1185">Reference proteome</keyword>
<dbReference type="EMBL" id="JAGGKP010000001">
    <property type="protein sequence ID" value="MBP1936523.1"/>
    <property type="molecule type" value="Genomic_DNA"/>
</dbReference>
<comment type="caution">
    <text evidence="1">The sequence shown here is derived from an EMBL/GenBank/DDBJ whole genome shotgun (WGS) entry which is preliminary data.</text>
</comment>
<organism evidence="1 2">
    <name type="scientific">Paenibacillus sediminis</name>
    <dbReference type="NCBI Taxonomy" id="664909"/>
    <lineage>
        <taxon>Bacteria</taxon>
        <taxon>Bacillati</taxon>
        <taxon>Bacillota</taxon>
        <taxon>Bacilli</taxon>
        <taxon>Bacillales</taxon>
        <taxon>Paenibacillaceae</taxon>
        <taxon>Paenibacillus</taxon>
    </lineage>
</organism>
<name>A0ABS4H1W5_9BACL</name>
<proteinExistence type="predicted"/>
<sequence>MKKLIILLFTFLVITGCEDTKSKELTVIEEGVQDPKGIHIEPLDLKGEEYAIVKATGVLNSMIFTIDHDDAAKQSVKLWIDHYKDGEFKGTMTELESMVSPEAQTSKIYLSIMDIDSKQEIWTLALREGGNVTSSKMLQNRGDMMITVTRTLQSITIQNGEAASIGVFVRGKNSTISSDDFEGMIKQNDEVFVLNCGFK</sequence>
<protein>
    <submittedName>
        <fullName evidence="1">Uncharacterized protein</fullName>
    </submittedName>
</protein>
<accession>A0ABS4H1W5</accession>
<dbReference type="RefSeq" id="WP_209846941.1">
    <property type="nucleotide sequence ID" value="NZ_CBCRVE010000002.1"/>
</dbReference>